<gene>
    <name evidence="1" type="ORF">HID58_041512</name>
</gene>
<dbReference type="EMBL" id="JAGKQM010000011">
    <property type="protein sequence ID" value="KAH0902009.1"/>
    <property type="molecule type" value="Genomic_DNA"/>
</dbReference>
<comment type="caution">
    <text evidence="1">The sequence shown here is derived from an EMBL/GenBank/DDBJ whole genome shotgun (WGS) entry which is preliminary data.</text>
</comment>
<name>A0ABQ8BB22_BRANA</name>
<evidence type="ECO:0000313" key="2">
    <source>
        <dbReference type="Proteomes" id="UP000824890"/>
    </source>
</evidence>
<sequence>MSLIASSPKLYSTRKVSSGIIGKINEAIFIGKRFLATPAIG</sequence>
<reference evidence="1 2" key="1">
    <citation type="submission" date="2021-05" db="EMBL/GenBank/DDBJ databases">
        <title>Genome Assembly of Synthetic Allotetraploid Brassica napus Reveals Homoeologous Exchanges between Subgenomes.</title>
        <authorList>
            <person name="Davis J.T."/>
        </authorList>
    </citation>
    <scope>NUCLEOTIDE SEQUENCE [LARGE SCALE GENOMIC DNA]</scope>
    <source>
        <strain evidence="2">cv. Da-Ae</strain>
        <tissue evidence="1">Seedling</tissue>
    </source>
</reference>
<accession>A0ABQ8BB22</accession>
<evidence type="ECO:0000313" key="1">
    <source>
        <dbReference type="EMBL" id="KAH0902009.1"/>
    </source>
</evidence>
<proteinExistence type="predicted"/>
<protein>
    <submittedName>
        <fullName evidence="1">Uncharacterized protein</fullName>
    </submittedName>
</protein>
<dbReference type="Proteomes" id="UP000824890">
    <property type="component" value="Unassembled WGS sequence"/>
</dbReference>
<organism evidence="1 2">
    <name type="scientific">Brassica napus</name>
    <name type="common">Rape</name>
    <dbReference type="NCBI Taxonomy" id="3708"/>
    <lineage>
        <taxon>Eukaryota</taxon>
        <taxon>Viridiplantae</taxon>
        <taxon>Streptophyta</taxon>
        <taxon>Embryophyta</taxon>
        <taxon>Tracheophyta</taxon>
        <taxon>Spermatophyta</taxon>
        <taxon>Magnoliopsida</taxon>
        <taxon>eudicotyledons</taxon>
        <taxon>Gunneridae</taxon>
        <taxon>Pentapetalae</taxon>
        <taxon>rosids</taxon>
        <taxon>malvids</taxon>
        <taxon>Brassicales</taxon>
        <taxon>Brassicaceae</taxon>
        <taxon>Brassiceae</taxon>
        <taxon>Brassica</taxon>
    </lineage>
</organism>
<keyword evidence="2" id="KW-1185">Reference proteome</keyword>